<proteinExistence type="predicted"/>
<name>A0AAE4C4U7_9MICC</name>
<protein>
    <submittedName>
        <fullName evidence="4">Regulator of protease activity HflC (Stomatin/prohibitin superfamily)</fullName>
    </submittedName>
</protein>
<comment type="caution">
    <text evidence="4">The sequence shown here is derived from an EMBL/GenBank/DDBJ whole genome shotgun (WGS) entry which is preliminary data.</text>
</comment>
<gene>
    <name evidence="4" type="ORF">J2S35_000666</name>
</gene>
<dbReference type="RefSeq" id="WP_309849818.1">
    <property type="nucleotide sequence ID" value="NZ_BAAAIU010000045.1"/>
</dbReference>
<reference evidence="4" key="1">
    <citation type="submission" date="2023-07" db="EMBL/GenBank/DDBJ databases">
        <title>Sequencing the genomes of 1000 actinobacteria strains.</title>
        <authorList>
            <person name="Klenk H.-P."/>
        </authorList>
    </citation>
    <scope>NUCLEOTIDE SEQUENCE</scope>
    <source>
        <strain evidence="4">DSM 13988</strain>
    </source>
</reference>
<dbReference type="GO" id="GO:0006508">
    <property type="term" value="P:proteolysis"/>
    <property type="evidence" value="ECO:0007669"/>
    <property type="project" value="UniProtKB-KW"/>
</dbReference>
<organism evidence="4 5">
    <name type="scientific">Falsarthrobacter nasiphocae</name>
    <dbReference type="NCBI Taxonomy" id="189863"/>
    <lineage>
        <taxon>Bacteria</taxon>
        <taxon>Bacillati</taxon>
        <taxon>Actinomycetota</taxon>
        <taxon>Actinomycetes</taxon>
        <taxon>Micrococcales</taxon>
        <taxon>Micrococcaceae</taxon>
        <taxon>Falsarthrobacter</taxon>
    </lineage>
</organism>
<dbReference type="Pfam" id="PF01145">
    <property type="entry name" value="Band_7"/>
    <property type="match status" value="1"/>
</dbReference>
<keyword evidence="5" id="KW-1185">Reference proteome</keyword>
<keyword evidence="2" id="KW-1133">Transmembrane helix</keyword>
<keyword evidence="4" id="KW-0645">Protease</keyword>
<evidence type="ECO:0000313" key="5">
    <source>
        <dbReference type="Proteomes" id="UP001247307"/>
    </source>
</evidence>
<feature type="region of interest" description="Disordered" evidence="1">
    <location>
        <begin position="274"/>
        <end position="295"/>
    </location>
</feature>
<dbReference type="PANTHER" id="PTHR42911">
    <property type="entry name" value="MODULATOR OF FTSH PROTEASE HFLC"/>
    <property type="match status" value="1"/>
</dbReference>
<evidence type="ECO:0000259" key="3">
    <source>
        <dbReference type="Pfam" id="PF01145"/>
    </source>
</evidence>
<dbReference type="AlphaFoldDB" id="A0AAE4C4U7"/>
<feature type="transmembrane region" description="Helical" evidence="2">
    <location>
        <begin position="37"/>
        <end position="61"/>
    </location>
</feature>
<dbReference type="Proteomes" id="UP001247307">
    <property type="component" value="Unassembled WGS sequence"/>
</dbReference>
<keyword evidence="2" id="KW-0812">Transmembrane</keyword>
<sequence>MFAVIMVAILAILSAAGFAVARTIKPNEEGNSSRGSVRLASIGAAVLAVVILLSSSVTVVAPRTVGVKVAFGKPTGVLSNGLHLKAPWEKVEDLDGSVQNDVYQGADHDIDIRLGNNSKATADASIQWQLKTDDAEDLFLNYKTFDNIRTNLVDRNFRAALNEVMATYNPLNSVKAAEGGADLNAMAKQVEAKMKERVGDQIEVKSVTIPLINFDQSTQDRINELQSEIARTRIAEQKKATNKAEAEANKILEQSVSENTLTSKCLDIVSKSGQSPLGCFPGTSALPTVTQPQKK</sequence>
<feature type="compositionally biased region" description="Polar residues" evidence="1">
    <location>
        <begin position="285"/>
        <end position="295"/>
    </location>
</feature>
<accession>A0AAE4C4U7</accession>
<feature type="domain" description="Band 7" evidence="3">
    <location>
        <begin position="59"/>
        <end position="245"/>
    </location>
</feature>
<dbReference type="EMBL" id="JAVDUI010000001">
    <property type="protein sequence ID" value="MDR6891726.1"/>
    <property type="molecule type" value="Genomic_DNA"/>
</dbReference>
<keyword evidence="2" id="KW-0472">Membrane</keyword>
<dbReference type="InterPro" id="IPR001107">
    <property type="entry name" value="Band_7"/>
</dbReference>
<dbReference type="GO" id="GO:0008233">
    <property type="term" value="F:peptidase activity"/>
    <property type="evidence" value="ECO:0007669"/>
    <property type="project" value="UniProtKB-KW"/>
</dbReference>
<evidence type="ECO:0000256" key="2">
    <source>
        <dbReference type="SAM" id="Phobius"/>
    </source>
</evidence>
<keyword evidence="4" id="KW-0378">Hydrolase</keyword>
<evidence type="ECO:0000313" key="4">
    <source>
        <dbReference type="EMBL" id="MDR6891726.1"/>
    </source>
</evidence>
<evidence type="ECO:0000256" key="1">
    <source>
        <dbReference type="SAM" id="MobiDB-lite"/>
    </source>
</evidence>
<dbReference type="PANTHER" id="PTHR42911:SF2">
    <property type="entry name" value="PROHIBITIN FAMILY PROTEIN"/>
    <property type="match status" value="1"/>
</dbReference>